<keyword evidence="6" id="KW-1185">Reference proteome</keyword>
<evidence type="ECO:0000256" key="4">
    <source>
        <dbReference type="ARBA" id="ARBA00023136"/>
    </source>
</evidence>
<dbReference type="RefSeq" id="WP_154616294.1">
    <property type="nucleotide sequence ID" value="NZ_CP053660.1"/>
</dbReference>
<proteinExistence type="predicted"/>
<dbReference type="GO" id="GO:0016020">
    <property type="term" value="C:membrane"/>
    <property type="evidence" value="ECO:0007669"/>
    <property type="project" value="UniProtKB-SubCell"/>
</dbReference>
<evidence type="ECO:0000313" key="6">
    <source>
        <dbReference type="Proteomes" id="UP000433406"/>
    </source>
</evidence>
<evidence type="ECO:0000256" key="2">
    <source>
        <dbReference type="ARBA" id="ARBA00022692"/>
    </source>
</evidence>
<accession>A0A6I3JEI8</accession>
<gene>
    <name evidence="5" type="ORF">GGQ22_15190</name>
</gene>
<keyword evidence="2" id="KW-0812">Transmembrane</keyword>
<dbReference type="EMBL" id="WLCI01000016">
    <property type="protein sequence ID" value="MTB96418.1"/>
    <property type="molecule type" value="Genomic_DNA"/>
</dbReference>
<dbReference type="InterPro" id="IPR032808">
    <property type="entry name" value="DoxX"/>
</dbReference>
<evidence type="ECO:0000256" key="1">
    <source>
        <dbReference type="ARBA" id="ARBA00004141"/>
    </source>
</evidence>
<keyword evidence="3" id="KW-1133">Transmembrane helix</keyword>
<dbReference type="Proteomes" id="UP000433406">
    <property type="component" value="Unassembled WGS sequence"/>
</dbReference>
<evidence type="ECO:0000256" key="3">
    <source>
        <dbReference type="ARBA" id="ARBA00022989"/>
    </source>
</evidence>
<dbReference type="Pfam" id="PF13564">
    <property type="entry name" value="DoxX_2"/>
    <property type="match status" value="1"/>
</dbReference>
<dbReference type="AlphaFoldDB" id="A0A6I3JEI8"/>
<reference evidence="5 6" key="1">
    <citation type="submission" date="2019-10" db="EMBL/GenBank/DDBJ databases">
        <title>Nocardioides novel species isolated from the excrement of Marmot.</title>
        <authorList>
            <person name="Zhang G."/>
        </authorList>
    </citation>
    <scope>NUCLEOTIDE SEQUENCE [LARGE SCALE GENOMIC DNA]</scope>
    <source>
        <strain evidence="6">zg-579</strain>
    </source>
</reference>
<comment type="caution">
    <text evidence="5">The sequence shown here is derived from an EMBL/GenBank/DDBJ whole genome shotgun (WGS) entry which is preliminary data.</text>
</comment>
<evidence type="ECO:0000313" key="5">
    <source>
        <dbReference type="EMBL" id="MTB96418.1"/>
    </source>
</evidence>
<keyword evidence="4" id="KW-0472">Membrane</keyword>
<name>A0A6I3JEI8_9ACTN</name>
<sequence>MHTTLWIITGLLAAVFCASGAAKLLQPKDKLVASSTGAALAGFSPGAIKVIGLLEVLAAFGLLLPGLVGVATSLVPVAAIGLVLLMVGAALTHARRHEAQPIIVNAALLASAAVVAYSRLGPYPLAA</sequence>
<organism evidence="5 6">
    <name type="scientific">Nocardioides marmotae</name>
    <dbReference type="NCBI Taxonomy" id="2663857"/>
    <lineage>
        <taxon>Bacteria</taxon>
        <taxon>Bacillati</taxon>
        <taxon>Actinomycetota</taxon>
        <taxon>Actinomycetes</taxon>
        <taxon>Propionibacteriales</taxon>
        <taxon>Nocardioidaceae</taxon>
        <taxon>Nocardioides</taxon>
    </lineage>
</organism>
<comment type="subcellular location">
    <subcellularLocation>
        <location evidence="1">Membrane</location>
        <topology evidence="1">Multi-pass membrane protein</topology>
    </subcellularLocation>
</comment>
<protein>
    <submittedName>
        <fullName evidence="5">DoxX family protein</fullName>
    </submittedName>
</protein>